<dbReference type="SUPFAM" id="SSF53335">
    <property type="entry name" value="S-adenosyl-L-methionine-dependent methyltransferases"/>
    <property type="match status" value="1"/>
</dbReference>
<evidence type="ECO:0000313" key="5">
    <source>
        <dbReference type="Proteomes" id="UP000628448"/>
    </source>
</evidence>
<dbReference type="PANTHER" id="PTHR43167:SF1">
    <property type="entry name" value="PUTATIVE (AFU_ORTHOLOGUE AFUA_6G01830)-RELATED"/>
    <property type="match status" value="1"/>
</dbReference>
<dbReference type="EMBL" id="JADWYR010000002">
    <property type="protein sequence ID" value="MBG9377097.1"/>
    <property type="molecule type" value="Genomic_DNA"/>
</dbReference>
<keyword evidence="2" id="KW-0808">Transferase</keyword>
<dbReference type="Proteomes" id="UP000628448">
    <property type="component" value="Unassembled WGS sequence"/>
</dbReference>
<gene>
    <name evidence="4" type="ORF">I5907_12710</name>
</gene>
<evidence type="ECO:0000256" key="2">
    <source>
        <dbReference type="ARBA" id="ARBA00022679"/>
    </source>
</evidence>
<reference evidence="4" key="1">
    <citation type="submission" date="2020-11" db="EMBL/GenBank/DDBJ databases">
        <title>Bacterial whole genome sequence for Panacibacter sp. DH6.</title>
        <authorList>
            <person name="Le V."/>
            <person name="Ko S."/>
            <person name="Ahn C.-Y."/>
            <person name="Oh H.-M."/>
        </authorList>
    </citation>
    <scope>NUCLEOTIDE SEQUENCE</scope>
    <source>
        <strain evidence="4">DH6</strain>
    </source>
</reference>
<dbReference type="Pfam" id="PF01596">
    <property type="entry name" value="Methyltransf_3"/>
    <property type="match status" value="1"/>
</dbReference>
<name>A0A931GYP6_9BACT</name>
<dbReference type="InterPro" id="IPR029063">
    <property type="entry name" value="SAM-dependent_MTases_sf"/>
</dbReference>
<sequence>MLNDQQVNLPAHYLSIKEASAKISFSMPSDLQTGCLLRTLVAAKPNGTYLELGTGTGLSLAWMVEGMTAQSTLITIDTSETYQAVAKVYFGKDKRVQFVSEDAANWITANRHKKFDLVFADAWPGKYELLNETLNMLNTGGLYIIDDMLPQPNWPAGHEKHVERLIKQIEANASLQITKLNWSTGIVIVTKNGILL</sequence>
<dbReference type="PANTHER" id="PTHR43167">
    <property type="entry name" value="PUTATIVE (AFU_ORTHOLOGUE AFUA_6G01830)-RELATED"/>
    <property type="match status" value="1"/>
</dbReference>
<dbReference type="RefSeq" id="WP_196991197.1">
    <property type="nucleotide sequence ID" value="NZ_JADWYR010000002.1"/>
</dbReference>
<dbReference type="InterPro" id="IPR002935">
    <property type="entry name" value="SAM_O-MeTrfase"/>
</dbReference>
<dbReference type="CDD" id="cd02440">
    <property type="entry name" value="AdoMet_MTases"/>
    <property type="match status" value="1"/>
</dbReference>
<evidence type="ECO:0000313" key="4">
    <source>
        <dbReference type="EMBL" id="MBG9377097.1"/>
    </source>
</evidence>
<dbReference type="Gene3D" id="3.40.50.150">
    <property type="entry name" value="Vaccinia Virus protein VP39"/>
    <property type="match status" value="1"/>
</dbReference>
<dbReference type="GO" id="GO:0032259">
    <property type="term" value="P:methylation"/>
    <property type="evidence" value="ECO:0007669"/>
    <property type="project" value="UniProtKB-KW"/>
</dbReference>
<evidence type="ECO:0000256" key="1">
    <source>
        <dbReference type="ARBA" id="ARBA00022603"/>
    </source>
</evidence>
<keyword evidence="3" id="KW-0949">S-adenosyl-L-methionine</keyword>
<evidence type="ECO:0000256" key="3">
    <source>
        <dbReference type="ARBA" id="ARBA00022691"/>
    </source>
</evidence>
<keyword evidence="1 4" id="KW-0489">Methyltransferase</keyword>
<dbReference type="AlphaFoldDB" id="A0A931GYP6"/>
<comment type="caution">
    <text evidence="4">The sequence shown here is derived from an EMBL/GenBank/DDBJ whole genome shotgun (WGS) entry which is preliminary data.</text>
</comment>
<proteinExistence type="predicted"/>
<organism evidence="4 5">
    <name type="scientific">Panacibacter microcysteis</name>
    <dbReference type="NCBI Taxonomy" id="2793269"/>
    <lineage>
        <taxon>Bacteria</taxon>
        <taxon>Pseudomonadati</taxon>
        <taxon>Bacteroidota</taxon>
        <taxon>Chitinophagia</taxon>
        <taxon>Chitinophagales</taxon>
        <taxon>Chitinophagaceae</taxon>
        <taxon>Panacibacter</taxon>
    </lineage>
</organism>
<dbReference type="GO" id="GO:0008171">
    <property type="term" value="F:O-methyltransferase activity"/>
    <property type="evidence" value="ECO:0007669"/>
    <property type="project" value="InterPro"/>
</dbReference>
<keyword evidence="5" id="KW-1185">Reference proteome</keyword>
<protein>
    <submittedName>
        <fullName evidence="4">Class I SAM-dependent methyltransferase</fullName>
    </submittedName>
</protein>
<accession>A0A931GYP6</accession>